<dbReference type="GO" id="GO:0015935">
    <property type="term" value="C:small ribosomal subunit"/>
    <property type="evidence" value="ECO:0007669"/>
    <property type="project" value="TreeGrafter"/>
</dbReference>
<dbReference type="NCBIfam" id="TIGR00002">
    <property type="entry name" value="S16"/>
    <property type="match status" value="1"/>
</dbReference>
<keyword evidence="6" id="KW-1185">Reference proteome</keyword>
<dbReference type="EMBL" id="FOQD01000005">
    <property type="protein sequence ID" value="SFI11197.1"/>
    <property type="molecule type" value="Genomic_DNA"/>
</dbReference>
<protein>
    <recommendedName>
        <fullName evidence="3">Small ribosomal subunit protein bS16</fullName>
    </recommendedName>
</protein>
<dbReference type="OrthoDB" id="9807878at2"/>
<dbReference type="GO" id="GO:0006412">
    <property type="term" value="P:translation"/>
    <property type="evidence" value="ECO:0007669"/>
    <property type="project" value="UniProtKB-UniRule"/>
</dbReference>
<dbReference type="PANTHER" id="PTHR12919">
    <property type="entry name" value="30S RIBOSOMAL PROTEIN S16"/>
    <property type="match status" value="1"/>
</dbReference>
<name>A0A1I3FJ57_9PLAN</name>
<comment type="similarity">
    <text evidence="3">Belongs to the bacterial ribosomal protein bS16 family.</text>
</comment>
<dbReference type="Pfam" id="PF00886">
    <property type="entry name" value="Ribosomal_S16"/>
    <property type="match status" value="1"/>
</dbReference>
<organism evidence="5 6">
    <name type="scientific">Planctomicrobium piriforme</name>
    <dbReference type="NCBI Taxonomy" id="1576369"/>
    <lineage>
        <taxon>Bacteria</taxon>
        <taxon>Pseudomonadati</taxon>
        <taxon>Planctomycetota</taxon>
        <taxon>Planctomycetia</taxon>
        <taxon>Planctomycetales</taxon>
        <taxon>Planctomycetaceae</taxon>
        <taxon>Planctomicrobium</taxon>
    </lineage>
</organism>
<dbReference type="InterPro" id="IPR000307">
    <property type="entry name" value="Ribosomal_bS16"/>
</dbReference>
<dbReference type="InterPro" id="IPR023803">
    <property type="entry name" value="Ribosomal_bS16_dom_sf"/>
</dbReference>
<dbReference type="Proteomes" id="UP000199518">
    <property type="component" value="Unassembled WGS sequence"/>
</dbReference>
<evidence type="ECO:0000256" key="1">
    <source>
        <dbReference type="ARBA" id="ARBA00022980"/>
    </source>
</evidence>
<evidence type="ECO:0000256" key="3">
    <source>
        <dbReference type="HAMAP-Rule" id="MF_00385"/>
    </source>
</evidence>
<keyword evidence="2 3" id="KW-0687">Ribonucleoprotein</keyword>
<feature type="compositionally biased region" description="Low complexity" evidence="4">
    <location>
        <begin position="100"/>
        <end position="114"/>
    </location>
</feature>
<dbReference type="AlphaFoldDB" id="A0A1I3FJ57"/>
<dbReference type="RefSeq" id="WP_092049268.1">
    <property type="nucleotide sequence ID" value="NZ_FOQD01000005.1"/>
</dbReference>
<dbReference type="GO" id="GO:0003735">
    <property type="term" value="F:structural constituent of ribosome"/>
    <property type="evidence" value="ECO:0007669"/>
    <property type="project" value="InterPro"/>
</dbReference>
<dbReference type="HAMAP" id="MF_00385">
    <property type="entry name" value="Ribosomal_bS16"/>
    <property type="match status" value="1"/>
</dbReference>
<dbReference type="GO" id="GO:0005737">
    <property type="term" value="C:cytoplasm"/>
    <property type="evidence" value="ECO:0007669"/>
    <property type="project" value="UniProtKB-ARBA"/>
</dbReference>
<evidence type="ECO:0000313" key="5">
    <source>
        <dbReference type="EMBL" id="SFI11197.1"/>
    </source>
</evidence>
<proteinExistence type="inferred from homology"/>
<accession>A0A1I3FJ57</accession>
<keyword evidence="1 3" id="KW-0689">Ribosomal protein</keyword>
<reference evidence="6" key="1">
    <citation type="submission" date="2016-10" db="EMBL/GenBank/DDBJ databases">
        <authorList>
            <person name="Varghese N."/>
            <person name="Submissions S."/>
        </authorList>
    </citation>
    <scope>NUCLEOTIDE SEQUENCE [LARGE SCALE GENOMIC DNA]</scope>
    <source>
        <strain evidence="6">DSM 26348</strain>
    </source>
</reference>
<dbReference type="PANTHER" id="PTHR12919:SF20">
    <property type="entry name" value="SMALL RIBOSOMAL SUBUNIT PROTEIN BS16M"/>
    <property type="match status" value="1"/>
</dbReference>
<dbReference type="SUPFAM" id="SSF54565">
    <property type="entry name" value="Ribosomal protein S16"/>
    <property type="match status" value="1"/>
</dbReference>
<evidence type="ECO:0000256" key="4">
    <source>
        <dbReference type="SAM" id="MobiDB-lite"/>
    </source>
</evidence>
<feature type="region of interest" description="Disordered" evidence="4">
    <location>
        <begin position="83"/>
        <end position="114"/>
    </location>
</feature>
<gene>
    <name evidence="3" type="primary">rpsP</name>
    <name evidence="5" type="ORF">SAMN05421753_105272</name>
</gene>
<dbReference type="STRING" id="1576369.SAMN05421753_105272"/>
<sequence>MAVRIRMKKLGRTHRPFFRICIMDQQSPRNGKAIEEVGTYDPMVRDKSKRVTLKMDRVEHWMSVGAQPSEKVAVLIRKMKENDWGETKSPPPMMAPQVKAAPAAEEAPAEAAAE</sequence>
<evidence type="ECO:0000256" key="2">
    <source>
        <dbReference type="ARBA" id="ARBA00023274"/>
    </source>
</evidence>
<evidence type="ECO:0000313" key="6">
    <source>
        <dbReference type="Proteomes" id="UP000199518"/>
    </source>
</evidence>
<dbReference type="Gene3D" id="3.30.1320.10">
    <property type="match status" value="1"/>
</dbReference>